<evidence type="ECO:0000313" key="2">
    <source>
        <dbReference type="Proteomes" id="UP001469553"/>
    </source>
</evidence>
<sequence>MMHPQQQRIFKSVSLSFTNIPRAEGQGHNAVHAMMTTDEMALNNSYMTGNAACENVFCACAGLSLSFRHSSEKRQDGPSAALLESPEKIRSGIPLLPSVFKQTWLDP</sequence>
<dbReference type="EMBL" id="JAHRIP010075291">
    <property type="protein sequence ID" value="MEQ2309733.1"/>
    <property type="molecule type" value="Genomic_DNA"/>
</dbReference>
<comment type="caution">
    <text evidence="1">The sequence shown here is derived from an EMBL/GenBank/DDBJ whole genome shotgun (WGS) entry which is preliminary data.</text>
</comment>
<gene>
    <name evidence="1" type="ORF">AMECASPLE_001665</name>
</gene>
<evidence type="ECO:0000313" key="1">
    <source>
        <dbReference type="EMBL" id="MEQ2309733.1"/>
    </source>
</evidence>
<protein>
    <submittedName>
        <fullName evidence="1">Uncharacterized protein</fullName>
    </submittedName>
</protein>
<accession>A0ABV0ZTX2</accession>
<reference evidence="1 2" key="1">
    <citation type="submission" date="2021-06" db="EMBL/GenBank/DDBJ databases">
        <authorList>
            <person name="Palmer J.M."/>
        </authorList>
    </citation>
    <scope>NUCLEOTIDE SEQUENCE [LARGE SCALE GENOMIC DNA]</scope>
    <source>
        <strain evidence="1 2">AS_MEX2019</strain>
        <tissue evidence="1">Muscle</tissue>
    </source>
</reference>
<organism evidence="1 2">
    <name type="scientific">Ameca splendens</name>
    <dbReference type="NCBI Taxonomy" id="208324"/>
    <lineage>
        <taxon>Eukaryota</taxon>
        <taxon>Metazoa</taxon>
        <taxon>Chordata</taxon>
        <taxon>Craniata</taxon>
        <taxon>Vertebrata</taxon>
        <taxon>Euteleostomi</taxon>
        <taxon>Actinopterygii</taxon>
        <taxon>Neopterygii</taxon>
        <taxon>Teleostei</taxon>
        <taxon>Neoteleostei</taxon>
        <taxon>Acanthomorphata</taxon>
        <taxon>Ovalentaria</taxon>
        <taxon>Atherinomorphae</taxon>
        <taxon>Cyprinodontiformes</taxon>
        <taxon>Goodeidae</taxon>
        <taxon>Ameca</taxon>
    </lineage>
</organism>
<keyword evidence="2" id="KW-1185">Reference proteome</keyword>
<name>A0ABV0ZTX2_9TELE</name>
<dbReference type="Proteomes" id="UP001469553">
    <property type="component" value="Unassembled WGS sequence"/>
</dbReference>
<proteinExistence type="predicted"/>